<feature type="region of interest" description="Disordered" evidence="1">
    <location>
        <begin position="740"/>
        <end position="782"/>
    </location>
</feature>
<protein>
    <submittedName>
        <fullName evidence="3">AlNc14C152G7553 protein</fullName>
    </submittedName>
</protein>
<feature type="compositionally biased region" description="Polar residues" evidence="1">
    <location>
        <begin position="748"/>
        <end position="765"/>
    </location>
</feature>
<dbReference type="InterPro" id="IPR036871">
    <property type="entry name" value="PX_dom_sf"/>
</dbReference>
<dbReference type="Pfam" id="PF00787">
    <property type="entry name" value="PX"/>
    <property type="match status" value="1"/>
</dbReference>
<feature type="domain" description="PX" evidence="2">
    <location>
        <begin position="860"/>
        <end position="980"/>
    </location>
</feature>
<dbReference type="HOGENOM" id="CLU_303147_0_0_1"/>
<dbReference type="SUPFAM" id="SSF64268">
    <property type="entry name" value="PX domain"/>
    <property type="match status" value="1"/>
</dbReference>
<evidence type="ECO:0000259" key="2">
    <source>
        <dbReference type="PROSITE" id="PS50195"/>
    </source>
</evidence>
<name>F0WM47_9STRA</name>
<accession>F0WM47</accession>
<dbReference type="PANTHER" id="PTHR22775">
    <property type="entry name" value="SORTING NEXIN"/>
    <property type="match status" value="1"/>
</dbReference>
<evidence type="ECO:0000313" key="3">
    <source>
        <dbReference type="EMBL" id="CCA22375.1"/>
    </source>
</evidence>
<reference evidence="3" key="2">
    <citation type="submission" date="2011-02" db="EMBL/GenBank/DDBJ databases">
        <authorList>
            <person name="MacLean D."/>
        </authorList>
    </citation>
    <scope>NUCLEOTIDE SEQUENCE</scope>
</reference>
<dbReference type="InterPro" id="IPR001683">
    <property type="entry name" value="PX_dom"/>
</dbReference>
<sequence>MSLEVDTWDAWYWEYTVCGDCWMIMCIECTVTATGRSVYNQKLLLTTFNTFDSHSTLLLTLVQTLLFANKANISIRFCAIFIEVQNFAEQGGVNVPLLKGSMEDNLQKITLESHCLSTTRAFSMTDRFCWSCLAGKYEGMLVLDKFEFTSDSNKRLLMYLFTKESDFLPDGTVCSNECDKIQISYDCTLGDVHVNNLTPLQDVFGWIERKRVANKEKHMSNGSGCFLVEHSSNITFLVSLSTNLEVSSNPGCPFEPNCGCVEMDLMPAIMCDLESERIKQNIDLNSIPNDDVPLLAVGGLKEDRAVHVASVVLVKWNSNNLASAEEAAACKDCFICLSTKRRVVFISVEKRYLWMVESEIIFANCQECSGKLSVAQQFPYNQNLRQISARDASKFFGNLKKRDAQIVGVLAGRNHMDAPCVHVLEVSKRAWVECLVQIDCVLCRELTTSFYLNVERRRALGEDFHSVENAGEAFANKHFFSVVDQLTPLDHLAGEVDQLTTYILLDGHEAIKQWFAASSHESAIDRIDILGGHRTKTSTWTITIGEECQDISRNDKEKGEFKKKQAKIKILAKAKPKCIMFRSMFGAKIVSVQISEAVFIQQVGKDRKWYGRWDTVISETEGKVRVTCGILPENGGKTEDCAYDKEAFKLYKQVMKAVRRFFSIDILKYEDFKINSRLVGNNFMEAHEYVDYLAKSLGGLRMLLLLPCLVKIQPDPVKRNLLLSAARTYRTRNLTDLKQRCDAESQSKKQAQTPVKQKQYVQNSFDSKDGDNEQAQTTPMDRTLHLTHSYETNASNKPVEEHVVSQQKLEMKEDSIQRHAELETIPISISKHETQIQTLDDREIALTMASNDEALVQGFLTVEIKDNKEVIEPENGKYHTEYTLHNTWIQQNGHRVDWEVSRRYREFCAIDILLREKHPSHAPVFPILPSKTLFGSSLSTELIDKRQRDLGIYIVSMLKSTPLLVQDEIIDSFLEIRRNILQDARQWQLKKSTETSLTEVKPGFSRWTSLSPYKWFYSQ</sequence>
<reference evidence="3" key="1">
    <citation type="journal article" date="2011" name="PLoS Biol.">
        <title>Gene gain and loss during evolution of obligate parasitism in the white rust pathogen of Arabidopsis thaliana.</title>
        <authorList>
            <person name="Kemen E."/>
            <person name="Gardiner A."/>
            <person name="Schultz-Larsen T."/>
            <person name="Kemen A.C."/>
            <person name="Balmuth A.L."/>
            <person name="Robert-Seilaniantz A."/>
            <person name="Bailey K."/>
            <person name="Holub E."/>
            <person name="Studholme D.J."/>
            <person name="Maclean D."/>
            <person name="Jones J.D."/>
        </authorList>
    </citation>
    <scope>NUCLEOTIDE SEQUENCE</scope>
</reference>
<organism evidence="3">
    <name type="scientific">Albugo laibachii Nc14</name>
    <dbReference type="NCBI Taxonomy" id="890382"/>
    <lineage>
        <taxon>Eukaryota</taxon>
        <taxon>Sar</taxon>
        <taxon>Stramenopiles</taxon>
        <taxon>Oomycota</taxon>
        <taxon>Peronosporomycetes</taxon>
        <taxon>Albuginales</taxon>
        <taxon>Albuginaceae</taxon>
        <taxon>Albugo</taxon>
    </lineage>
</organism>
<dbReference type="SMART" id="SM00312">
    <property type="entry name" value="PX"/>
    <property type="match status" value="1"/>
</dbReference>
<dbReference type="Gene3D" id="3.30.1520.10">
    <property type="entry name" value="Phox-like domain"/>
    <property type="match status" value="1"/>
</dbReference>
<dbReference type="CDD" id="cd06093">
    <property type="entry name" value="PX_domain"/>
    <property type="match status" value="1"/>
</dbReference>
<dbReference type="GO" id="GO:0035091">
    <property type="term" value="F:phosphatidylinositol binding"/>
    <property type="evidence" value="ECO:0007669"/>
    <property type="project" value="InterPro"/>
</dbReference>
<proteinExistence type="predicted"/>
<dbReference type="PANTHER" id="PTHR22775:SF3">
    <property type="entry name" value="SORTING NEXIN-13"/>
    <property type="match status" value="1"/>
</dbReference>
<evidence type="ECO:0000256" key="1">
    <source>
        <dbReference type="SAM" id="MobiDB-lite"/>
    </source>
</evidence>
<dbReference type="EMBL" id="FR824197">
    <property type="protein sequence ID" value="CCA22375.1"/>
    <property type="molecule type" value="Genomic_DNA"/>
</dbReference>
<gene>
    <name evidence="3" type="primary">AlNc14C152G7553</name>
    <name evidence="3" type="ORF">ALNC14_085180</name>
</gene>
<dbReference type="PROSITE" id="PS50195">
    <property type="entry name" value="PX"/>
    <property type="match status" value="1"/>
</dbReference>
<dbReference type="AlphaFoldDB" id="F0WM47"/>